<name>A0ABU8EVN4_9GAMM</name>
<feature type="domain" description="HTH lysR-type" evidence="5">
    <location>
        <begin position="1"/>
        <end position="59"/>
    </location>
</feature>
<sequence>MNLDDDYQYIVALYQSGTLSGAAKQLKVNHTTVARRIQAFENRFKVRLFERLPKGYQLTETGKAVLPDITLLKEQQRNIERKLFGQDQLLSGEVNIALTPELANDFVVPALNEFNSRYPNIQTNLLIGSMHKDLRAREADIALRFTPAPSQDDLIGRKLFASNWGVYASDDYLSTSRAQYRVLLWELEFEADWHNKYLSSSNVIARFDQLGPLVTATKNGLGIAKLPCGLVDSQPHSNLYRLDIPVKPSIWSLWLLYHSDLKTAAKVTATKDFLYQHLSQFAHYFSGEQSRYWK</sequence>
<dbReference type="PROSITE" id="PS50931">
    <property type="entry name" value="HTH_LYSR"/>
    <property type="match status" value="1"/>
</dbReference>
<evidence type="ECO:0000256" key="3">
    <source>
        <dbReference type="ARBA" id="ARBA00023125"/>
    </source>
</evidence>
<evidence type="ECO:0000256" key="4">
    <source>
        <dbReference type="ARBA" id="ARBA00023163"/>
    </source>
</evidence>
<dbReference type="RefSeq" id="WP_336436085.1">
    <property type="nucleotide sequence ID" value="NZ_JBAWKS010000002.1"/>
</dbReference>
<gene>
    <name evidence="6" type="ORF">WAE96_15335</name>
</gene>
<dbReference type="InterPro" id="IPR058163">
    <property type="entry name" value="LysR-type_TF_proteobact-type"/>
</dbReference>
<proteinExistence type="inferred from homology"/>
<evidence type="ECO:0000313" key="6">
    <source>
        <dbReference type="EMBL" id="MEI4551044.1"/>
    </source>
</evidence>
<dbReference type="PANTHER" id="PTHR30537:SF3">
    <property type="entry name" value="TRANSCRIPTIONAL REGULATORY PROTEIN"/>
    <property type="match status" value="1"/>
</dbReference>
<evidence type="ECO:0000313" key="7">
    <source>
        <dbReference type="Proteomes" id="UP001382455"/>
    </source>
</evidence>
<dbReference type="Gene3D" id="1.10.10.10">
    <property type="entry name" value="Winged helix-like DNA-binding domain superfamily/Winged helix DNA-binding domain"/>
    <property type="match status" value="1"/>
</dbReference>
<dbReference type="InterPro" id="IPR036390">
    <property type="entry name" value="WH_DNA-bd_sf"/>
</dbReference>
<dbReference type="InterPro" id="IPR005119">
    <property type="entry name" value="LysR_subst-bd"/>
</dbReference>
<keyword evidence="4" id="KW-0804">Transcription</keyword>
<dbReference type="SUPFAM" id="SSF46785">
    <property type="entry name" value="Winged helix' DNA-binding domain"/>
    <property type="match status" value="1"/>
</dbReference>
<dbReference type="PANTHER" id="PTHR30537">
    <property type="entry name" value="HTH-TYPE TRANSCRIPTIONAL REGULATOR"/>
    <property type="match status" value="1"/>
</dbReference>
<evidence type="ECO:0000259" key="5">
    <source>
        <dbReference type="PROSITE" id="PS50931"/>
    </source>
</evidence>
<comment type="caution">
    <text evidence="6">The sequence shown here is derived from an EMBL/GenBank/DDBJ whole genome shotgun (WGS) entry which is preliminary data.</text>
</comment>
<accession>A0ABU8EVN4</accession>
<keyword evidence="3" id="KW-0238">DNA-binding</keyword>
<dbReference type="InterPro" id="IPR000847">
    <property type="entry name" value="LysR_HTH_N"/>
</dbReference>
<dbReference type="Proteomes" id="UP001382455">
    <property type="component" value="Unassembled WGS sequence"/>
</dbReference>
<keyword evidence="2" id="KW-0805">Transcription regulation</keyword>
<evidence type="ECO:0000256" key="2">
    <source>
        <dbReference type="ARBA" id="ARBA00023015"/>
    </source>
</evidence>
<dbReference type="Gene3D" id="3.40.190.290">
    <property type="match status" value="1"/>
</dbReference>
<evidence type="ECO:0000256" key="1">
    <source>
        <dbReference type="ARBA" id="ARBA00009437"/>
    </source>
</evidence>
<dbReference type="Pfam" id="PF03466">
    <property type="entry name" value="LysR_substrate"/>
    <property type="match status" value="1"/>
</dbReference>
<dbReference type="EMBL" id="JBAWKS010000002">
    <property type="protein sequence ID" value="MEI4551044.1"/>
    <property type="molecule type" value="Genomic_DNA"/>
</dbReference>
<reference evidence="6 7" key="1">
    <citation type="submission" date="2023-12" db="EMBL/GenBank/DDBJ databases">
        <title>Friends and Foes: Symbiotic and Algicidal bacterial influence on Karenia brevis blooms.</title>
        <authorList>
            <person name="Fei C."/>
            <person name="Mohamed A.R."/>
            <person name="Booker A."/>
            <person name="Arshad M."/>
            <person name="Klass S."/>
            <person name="Ahn S."/>
            <person name="Gilbert P.M."/>
            <person name="Heil C.A."/>
            <person name="Martinez J.M."/>
            <person name="Amin S.A."/>
        </authorList>
    </citation>
    <scope>NUCLEOTIDE SEQUENCE [LARGE SCALE GENOMIC DNA]</scope>
    <source>
        <strain evidence="6 7">CE15</strain>
    </source>
</reference>
<keyword evidence="7" id="KW-1185">Reference proteome</keyword>
<dbReference type="Pfam" id="PF00126">
    <property type="entry name" value="HTH_1"/>
    <property type="match status" value="1"/>
</dbReference>
<dbReference type="SUPFAM" id="SSF53850">
    <property type="entry name" value="Periplasmic binding protein-like II"/>
    <property type="match status" value="1"/>
</dbReference>
<comment type="similarity">
    <text evidence="1">Belongs to the LysR transcriptional regulatory family.</text>
</comment>
<dbReference type="InterPro" id="IPR036388">
    <property type="entry name" value="WH-like_DNA-bd_sf"/>
</dbReference>
<organism evidence="6 7">
    <name type="scientific">Pseudoalteromonas spongiae</name>
    <dbReference type="NCBI Taxonomy" id="298657"/>
    <lineage>
        <taxon>Bacteria</taxon>
        <taxon>Pseudomonadati</taxon>
        <taxon>Pseudomonadota</taxon>
        <taxon>Gammaproteobacteria</taxon>
        <taxon>Alteromonadales</taxon>
        <taxon>Pseudoalteromonadaceae</taxon>
        <taxon>Pseudoalteromonas</taxon>
    </lineage>
</organism>
<protein>
    <submittedName>
        <fullName evidence="6">LysR family transcriptional regulator</fullName>
    </submittedName>
</protein>